<evidence type="ECO:0000313" key="1">
    <source>
        <dbReference type="EMBL" id="MEQ2443666.1"/>
    </source>
</evidence>
<proteinExistence type="predicted"/>
<evidence type="ECO:0008006" key="3">
    <source>
        <dbReference type="Google" id="ProtNLM"/>
    </source>
</evidence>
<dbReference type="EMBL" id="JBBMFK010000013">
    <property type="protein sequence ID" value="MEQ2443666.1"/>
    <property type="molecule type" value="Genomic_DNA"/>
</dbReference>
<keyword evidence="2" id="KW-1185">Reference proteome</keyword>
<reference evidence="1 2" key="1">
    <citation type="submission" date="2024-03" db="EMBL/GenBank/DDBJ databases">
        <title>Human intestinal bacterial collection.</title>
        <authorList>
            <person name="Pauvert C."/>
            <person name="Hitch T.C.A."/>
            <person name="Clavel T."/>
        </authorList>
    </citation>
    <scope>NUCLEOTIDE SEQUENCE [LARGE SCALE GENOMIC DNA]</scope>
    <source>
        <strain evidence="1 2">CLA-AP-H29</strain>
    </source>
</reference>
<dbReference type="Proteomes" id="UP001464378">
    <property type="component" value="Unassembled WGS sequence"/>
</dbReference>
<name>A0ABV1EB48_9FIRM</name>
<comment type="caution">
    <text evidence="1">The sequence shown here is derived from an EMBL/GenBank/DDBJ whole genome shotgun (WGS) entry which is preliminary data.</text>
</comment>
<dbReference type="SUPFAM" id="SSF53795">
    <property type="entry name" value="PEP carboxykinase-like"/>
    <property type="match status" value="1"/>
</dbReference>
<dbReference type="RefSeq" id="WP_349231785.1">
    <property type="nucleotide sequence ID" value="NZ_JBBMFK010000013.1"/>
</dbReference>
<dbReference type="Gene3D" id="3.40.50.300">
    <property type="entry name" value="P-loop containing nucleotide triphosphate hydrolases"/>
    <property type="match status" value="1"/>
</dbReference>
<gene>
    <name evidence="1" type="ORF">WMO64_09290</name>
</gene>
<dbReference type="InterPro" id="IPR027417">
    <property type="entry name" value="P-loop_NTPase"/>
</dbReference>
<protein>
    <recommendedName>
        <fullName evidence="3">SynChlorMet cassette protein ScmC</fullName>
    </recommendedName>
</protein>
<accession>A0ABV1EB48</accession>
<sequence>MYRQDYQFGGVRFALTAEASIRTDTLLERFRVPGGKPDHQIQCRFAEQLPTPPSHSPLDTPEEKMWREDGVLCGFHNYKISHRDPLRPACWWRRQGDVTEMLWSEAFRDMLYARNVLMSADLFGILLEYGGLVLHAAYVAYQGQGILFSGPSGMGKSTQAALWEKYRGAEVINGDRTLIRRGPDGAFWAYGVCYSGTSGICKNVGTPLKALVLLAQGPENTVEPLGGLTAFRALLPRVSYRTWDTEEIKNATQILSALLTEQPVFYLTCRPDEGAVKSLEKYLWDR</sequence>
<organism evidence="1 2">
    <name type="scientific">Pseudoflavonifractor intestinihominis</name>
    <dbReference type="NCBI Taxonomy" id="3133171"/>
    <lineage>
        <taxon>Bacteria</taxon>
        <taxon>Bacillati</taxon>
        <taxon>Bacillota</taxon>
        <taxon>Clostridia</taxon>
        <taxon>Eubacteriales</taxon>
        <taxon>Oscillospiraceae</taxon>
        <taxon>Pseudoflavonifractor</taxon>
    </lineage>
</organism>
<evidence type="ECO:0000313" key="2">
    <source>
        <dbReference type="Proteomes" id="UP001464378"/>
    </source>
</evidence>